<evidence type="ECO:0000256" key="1">
    <source>
        <dbReference type="SAM" id="MobiDB-lite"/>
    </source>
</evidence>
<sequence>MADTKSKKGYNKGWENLKPAKKGECRNPNGRPKIPEDARAMLKAATPAAVKLLVDTLNNSNEKTETRVKCAETVLDRVYGKANQPIDFGGDVPKIEIVLGNGKEYAK</sequence>
<protein>
    <recommendedName>
        <fullName evidence="3">DUF5681 domain-containing protein</fullName>
    </recommendedName>
</protein>
<accession>A0A8S5NLC7</accession>
<reference evidence="2" key="1">
    <citation type="journal article" date="2021" name="Proc. Natl. Acad. Sci. U.S.A.">
        <title>A Catalog of Tens of Thousands of Viruses from Human Metagenomes Reveals Hidden Associations with Chronic Diseases.</title>
        <authorList>
            <person name="Tisza M.J."/>
            <person name="Buck C.B."/>
        </authorList>
    </citation>
    <scope>NUCLEOTIDE SEQUENCE</scope>
    <source>
        <strain evidence="2">CtmPp58</strain>
    </source>
</reference>
<dbReference type="EMBL" id="BK015190">
    <property type="protein sequence ID" value="DAD95090.1"/>
    <property type="molecule type" value="Genomic_DNA"/>
</dbReference>
<name>A0A8S5NLC7_9CAUD</name>
<evidence type="ECO:0008006" key="3">
    <source>
        <dbReference type="Google" id="ProtNLM"/>
    </source>
</evidence>
<evidence type="ECO:0000313" key="2">
    <source>
        <dbReference type="EMBL" id="DAD95090.1"/>
    </source>
</evidence>
<feature type="region of interest" description="Disordered" evidence="1">
    <location>
        <begin position="1"/>
        <end position="35"/>
    </location>
</feature>
<proteinExistence type="predicted"/>
<organism evidence="2">
    <name type="scientific">Podoviridae sp. ctmPp58</name>
    <dbReference type="NCBI Taxonomy" id="2826575"/>
    <lineage>
        <taxon>Viruses</taxon>
        <taxon>Duplodnaviria</taxon>
        <taxon>Heunggongvirae</taxon>
        <taxon>Uroviricota</taxon>
        <taxon>Caudoviricetes</taxon>
    </lineage>
</organism>